<evidence type="ECO:0000313" key="1">
    <source>
        <dbReference type="EMBL" id="KAK9134716.1"/>
    </source>
</evidence>
<evidence type="ECO:0000313" key="2">
    <source>
        <dbReference type="Proteomes" id="UP001420932"/>
    </source>
</evidence>
<dbReference type="AlphaFoldDB" id="A0AAP0JJN6"/>
<dbReference type="EMBL" id="JBBNAF010000006">
    <property type="protein sequence ID" value="KAK9134716.1"/>
    <property type="molecule type" value="Genomic_DNA"/>
</dbReference>
<protein>
    <submittedName>
        <fullName evidence="1">Uncharacterized protein</fullName>
    </submittedName>
</protein>
<dbReference type="Proteomes" id="UP001420932">
    <property type="component" value="Unassembled WGS sequence"/>
</dbReference>
<sequence length="52" mass="5820">MVKSLAPPSMEFFDSKSSVVSFPTNPRHDLCVPSSSRTKHHYHHNLARVAGK</sequence>
<keyword evidence="2" id="KW-1185">Reference proteome</keyword>
<organism evidence="1 2">
    <name type="scientific">Stephania yunnanensis</name>
    <dbReference type="NCBI Taxonomy" id="152371"/>
    <lineage>
        <taxon>Eukaryota</taxon>
        <taxon>Viridiplantae</taxon>
        <taxon>Streptophyta</taxon>
        <taxon>Embryophyta</taxon>
        <taxon>Tracheophyta</taxon>
        <taxon>Spermatophyta</taxon>
        <taxon>Magnoliopsida</taxon>
        <taxon>Ranunculales</taxon>
        <taxon>Menispermaceae</taxon>
        <taxon>Menispermoideae</taxon>
        <taxon>Cissampelideae</taxon>
        <taxon>Stephania</taxon>
    </lineage>
</organism>
<comment type="caution">
    <text evidence="1">The sequence shown here is derived from an EMBL/GenBank/DDBJ whole genome shotgun (WGS) entry which is preliminary data.</text>
</comment>
<proteinExistence type="predicted"/>
<accession>A0AAP0JJN6</accession>
<gene>
    <name evidence="1" type="ORF">Syun_014046</name>
</gene>
<name>A0AAP0JJN6_9MAGN</name>
<reference evidence="1 2" key="1">
    <citation type="submission" date="2024-01" db="EMBL/GenBank/DDBJ databases">
        <title>Genome assemblies of Stephania.</title>
        <authorList>
            <person name="Yang L."/>
        </authorList>
    </citation>
    <scope>NUCLEOTIDE SEQUENCE [LARGE SCALE GENOMIC DNA]</scope>
    <source>
        <strain evidence="1">YNDBR</strain>
        <tissue evidence="1">Leaf</tissue>
    </source>
</reference>